<dbReference type="InterPro" id="IPR037316">
    <property type="entry name" value="Yen1_H3TH"/>
</dbReference>
<dbReference type="SMART" id="SM00484">
    <property type="entry name" value="XPGI"/>
    <property type="match status" value="1"/>
</dbReference>
<organism evidence="6 7">
    <name type="scientific">Claviceps pusilla</name>
    <dbReference type="NCBI Taxonomy" id="123648"/>
    <lineage>
        <taxon>Eukaryota</taxon>
        <taxon>Fungi</taxon>
        <taxon>Dikarya</taxon>
        <taxon>Ascomycota</taxon>
        <taxon>Pezizomycotina</taxon>
        <taxon>Sordariomycetes</taxon>
        <taxon>Hypocreomycetidae</taxon>
        <taxon>Hypocreales</taxon>
        <taxon>Clavicipitaceae</taxon>
        <taxon>Claviceps</taxon>
    </lineage>
</organism>
<feature type="region of interest" description="Disordered" evidence="3">
    <location>
        <begin position="701"/>
        <end position="781"/>
    </location>
</feature>
<feature type="domain" description="XPG N-terminal" evidence="5">
    <location>
        <begin position="1"/>
        <end position="95"/>
    </location>
</feature>
<dbReference type="CDD" id="cd09870">
    <property type="entry name" value="PIN_YEN1"/>
    <property type="match status" value="1"/>
</dbReference>
<dbReference type="FunFam" id="3.40.50.1010:FF:000037">
    <property type="entry name" value="Rad2-like endonuclease, putative (AFU_orthologue AFUA_3G13260)"/>
    <property type="match status" value="1"/>
</dbReference>
<evidence type="ECO:0000256" key="1">
    <source>
        <dbReference type="ARBA" id="ARBA00022722"/>
    </source>
</evidence>
<dbReference type="OrthoDB" id="2959108at2759"/>
<dbReference type="InterPro" id="IPR006085">
    <property type="entry name" value="XPG_DNA_repair_N"/>
</dbReference>
<reference evidence="6" key="1">
    <citation type="journal article" date="2020" name="bioRxiv">
        <title>Whole genome comparisons of ergot fungi reveals the divergence and evolution of species within the genus Claviceps are the result of varying mechanisms driving genome evolution and host range expansion.</title>
        <authorList>
            <person name="Wyka S.A."/>
            <person name="Mondo S.J."/>
            <person name="Liu M."/>
            <person name="Dettman J."/>
            <person name="Nalam V."/>
            <person name="Broders K.D."/>
        </authorList>
    </citation>
    <scope>NUCLEOTIDE SEQUENCE</scope>
    <source>
        <strain evidence="6">CCC 602</strain>
    </source>
</reference>
<comment type="caution">
    <text evidence="6">The sequence shown here is derived from an EMBL/GenBank/DDBJ whole genome shotgun (WGS) entry which is preliminary data.</text>
</comment>
<dbReference type="InterPro" id="IPR041177">
    <property type="entry name" value="GEN1_C"/>
</dbReference>
<dbReference type="CDD" id="cd09906">
    <property type="entry name" value="H3TH_YEN1"/>
    <property type="match status" value="1"/>
</dbReference>
<feature type="compositionally biased region" description="Acidic residues" evidence="3">
    <location>
        <begin position="720"/>
        <end position="734"/>
    </location>
</feature>
<keyword evidence="7" id="KW-1185">Reference proteome</keyword>
<feature type="region of interest" description="Disordered" evidence="3">
    <location>
        <begin position="498"/>
        <end position="646"/>
    </location>
</feature>
<evidence type="ECO:0000259" key="5">
    <source>
        <dbReference type="SMART" id="SM00485"/>
    </source>
</evidence>
<dbReference type="Pfam" id="PF18380">
    <property type="entry name" value="GEN1_C"/>
    <property type="match status" value="1"/>
</dbReference>
<dbReference type="InterPro" id="IPR006084">
    <property type="entry name" value="XPG/Rad2"/>
</dbReference>
<keyword evidence="2" id="KW-0378">Hydrolase</keyword>
<dbReference type="Proteomes" id="UP000748025">
    <property type="component" value="Unassembled WGS sequence"/>
</dbReference>
<dbReference type="GO" id="GO:0017108">
    <property type="term" value="F:5'-flap endonuclease activity"/>
    <property type="evidence" value="ECO:0007669"/>
    <property type="project" value="TreeGrafter"/>
</dbReference>
<dbReference type="GO" id="GO:0006281">
    <property type="term" value="P:DNA repair"/>
    <property type="evidence" value="ECO:0007669"/>
    <property type="project" value="UniProtKB-ARBA"/>
</dbReference>
<dbReference type="EMBL" id="SRPW01001263">
    <property type="protein sequence ID" value="KAG6003774.1"/>
    <property type="molecule type" value="Genomic_DNA"/>
</dbReference>
<dbReference type="FunFam" id="3.40.50.1010:FF:000051">
    <property type="entry name" value="Rad2-like endonuclease, putative (AFU_orthologue AFUA_3G13260)"/>
    <property type="match status" value="1"/>
</dbReference>
<sequence>MGIKGIYPELGPCKRVSLSKLAGECLESNKRPYRIAVDIAIWQFQNQAARGGTNPAIRTLFYRLVRLLATPIQPIFVFDGPHKPEFKRNKRSGRGDGVAVAMAKRLIRLFGFPVHDAPGEAEAECALLQRHGIVDAVLSEDVDTIMFGCTKTLRNWSAESRTVKTPTHVSLYDVHDMNLADVGLDREGMVLVALMSGGDYLPDGIPGCGVKVACEAAKAGFGKSICRLKASDKAGIREWRSRLMHELQTNEQKFFRTKHKKMAIPDDFPDLEVLRYYTHPVVSPESSLQNIKRKVGRKREIQLEELREFTRETFDWDYRIGAIKFVRVLGQALLVQKITEEAETAAQHIKRVTGRRTHFSTDSTPELRVSYIPEEVVPIDVANEADEVIQHGRSALALNSDDEFEPTPGAVEDAPKVFDITKPDLAWVLEGLVKTYTPSVFQQWEDKEHAKTVKKKSPKKKSTKKRKTKPGVTLSIKDAAADMPRGALDQYVKTTKITSSAGQKALSKMPAEARSSPSCLSPPSPLPRLSSGPTRRPTRRPPACATPSKQSSPSPSPWSSPTSKSKSPVKHVSPALQVIDSSPSYTPRSSKVQKQSEAIYISSSPPAALASSPPASSSPRRPGSITAGALLSQSGKVPGTIRTGPQKIRAHGLKASKVALKKIPGPKHGLAESPPPKSSVLKQSSMHRFVRKSNEFWASTSASTASGCLGPGHGRTIILDDTDDDGDGCGDSDLEPLSALKRPTSSSSAKESSFLKATNSTIVRGQDDESHQTMPTPKKKLLRPRVSAPGFYEEIELDDEERDVQLAAAAAAAAEGGSRASRAIRWSDVSVIDLT</sequence>
<evidence type="ECO:0000256" key="3">
    <source>
        <dbReference type="SAM" id="MobiDB-lite"/>
    </source>
</evidence>
<dbReference type="InterPro" id="IPR036279">
    <property type="entry name" value="5-3_exonuclease_C_sf"/>
</dbReference>
<feature type="compositionally biased region" description="Low complexity" evidence="3">
    <location>
        <begin position="602"/>
        <end position="619"/>
    </location>
</feature>
<feature type="domain" description="XPG-I" evidence="4">
    <location>
        <begin position="108"/>
        <end position="184"/>
    </location>
</feature>
<evidence type="ECO:0008006" key="8">
    <source>
        <dbReference type="Google" id="ProtNLM"/>
    </source>
</evidence>
<name>A0A9P7SXC1_9HYPO</name>
<feature type="compositionally biased region" description="Low complexity" evidence="3">
    <location>
        <begin position="527"/>
        <end position="574"/>
    </location>
</feature>
<dbReference type="PANTHER" id="PTHR11081">
    <property type="entry name" value="FLAP ENDONUCLEASE FAMILY MEMBER"/>
    <property type="match status" value="1"/>
</dbReference>
<proteinExistence type="predicted"/>
<dbReference type="PRINTS" id="PR00853">
    <property type="entry name" value="XPGRADSUPER"/>
</dbReference>
<dbReference type="SMART" id="SM00485">
    <property type="entry name" value="XPGN"/>
    <property type="match status" value="1"/>
</dbReference>
<dbReference type="Gene3D" id="3.40.50.1010">
    <property type="entry name" value="5'-nuclease"/>
    <property type="match status" value="2"/>
</dbReference>
<feature type="region of interest" description="Disordered" evidence="3">
    <location>
        <begin position="662"/>
        <end position="684"/>
    </location>
</feature>
<protein>
    <recommendedName>
        <fullName evidence="8">DNA repair endonuclease rad2</fullName>
    </recommendedName>
</protein>
<evidence type="ECO:0000313" key="7">
    <source>
        <dbReference type="Proteomes" id="UP000748025"/>
    </source>
</evidence>
<keyword evidence="1" id="KW-0540">Nuclease</keyword>
<dbReference type="Pfam" id="PF00752">
    <property type="entry name" value="XPG_N"/>
    <property type="match status" value="1"/>
</dbReference>
<feature type="compositionally biased region" description="Basic residues" evidence="3">
    <location>
        <begin position="452"/>
        <end position="469"/>
    </location>
</feature>
<dbReference type="SUPFAM" id="SSF88723">
    <property type="entry name" value="PIN domain-like"/>
    <property type="match status" value="1"/>
</dbReference>
<evidence type="ECO:0000259" key="4">
    <source>
        <dbReference type="SMART" id="SM00484"/>
    </source>
</evidence>
<evidence type="ECO:0000256" key="2">
    <source>
        <dbReference type="ARBA" id="ARBA00022801"/>
    </source>
</evidence>
<feature type="region of interest" description="Disordered" evidence="3">
    <location>
        <begin position="447"/>
        <end position="479"/>
    </location>
</feature>
<dbReference type="GO" id="GO:0008821">
    <property type="term" value="F:crossover junction DNA endonuclease activity"/>
    <property type="evidence" value="ECO:0007669"/>
    <property type="project" value="InterPro"/>
</dbReference>
<gene>
    <name evidence="6" type="ORF">E4U43_000867</name>
</gene>
<dbReference type="InterPro" id="IPR006086">
    <property type="entry name" value="XPG-I_dom"/>
</dbReference>
<dbReference type="Gene3D" id="1.10.150.20">
    <property type="entry name" value="5' to 3' exonuclease, C-terminal subdomain"/>
    <property type="match status" value="1"/>
</dbReference>
<dbReference type="PANTHER" id="PTHR11081:SF75">
    <property type="entry name" value="ENDONUCLEASE, PUTATIVE (AFU_ORTHOLOGUE AFUA_3G13260)-RELATED"/>
    <property type="match status" value="1"/>
</dbReference>
<dbReference type="Pfam" id="PF00867">
    <property type="entry name" value="XPG_I"/>
    <property type="match status" value="1"/>
</dbReference>
<dbReference type="InterPro" id="IPR029060">
    <property type="entry name" value="PIN-like_dom_sf"/>
</dbReference>
<feature type="compositionally biased region" description="Polar residues" evidence="3">
    <location>
        <begin position="579"/>
        <end position="596"/>
    </location>
</feature>
<accession>A0A9P7SXC1</accession>
<evidence type="ECO:0000313" key="6">
    <source>
        <dbReference type="EMBL" id="KAG6003774.1"/>
    </source>
</evidence>
<dbReference type="AlphaFoldDB" id="A0A9P7SXC1"/>
<dbReference type="SUPFAM" id="SSF47807">
    <property type="entry name" value="5' to 3' exonuclease, C-terminal subdomain"/>
    <property type="match status" value="1"/>
</dbReference>